<sequence length="78" mass="10000">MQLILIIKLILSFVFLHMCQYICLYSFLFYILYIFPYFFIYYSIHEFILKRKFNIYFKKKKKMYKYICFFSFYILINI</sequence>
<evidence type="ECO:0000313" key="2">
    <source>
        <dbReference type="EMBL" id="ETW54658.1"/>
    </source>
</evidence>
<protein>
    <submittedName>
        <fullName evidence="2">Uncharacterized protein</fullName>
    </submittedName>
</protein>
<organism evidence="2 3">
    <name type="scientific">Plasmodium falciparum (isolate Palo Alto / Uganda)</name>
    <dbReference type="NCBI Taxonomy" id="57270"/>
    <lineage>
        <taxon>Eukaryota</taxon>
        <taxon>Sar</taxon>
        <taxon>Alveolata</taxon>
        <taxon>Apicomplexa</taxon>
        <taxon>Aconoidasida</taxon>
        <taxon>Haemosporida</taxon>
        <taxon>Plasmodiidae</taxon>
        <taxon>Plasmodium</taxon>
        <taxon>Plasmodium (Laverania)</taxon>
    </lineage>
</organism>
<reference evidence="2 3" key="1">
    <citation type="submission" date="2013-02" db="EMBL/GenBank/DDBJ databases">
        <title>The Genome Annotation of Plasmodium falciparum Palo Alto/Uganda.</title>
        <authorList>
            <consortium name="The Broad Institute Genome Sequencing Platform"/>
            <consortium name="The Broad Institute Genome Sequencing Center for Infectious Disease"/>
            <person name="Neafsey D."/>
            <person name="Hoffman S."/>
            <person name="Volkman S."/>
            <person name="Rosenthal P."/>
            <person name="Walker B."/>
            <person name="Young S.K."/>
            <person name="Zeng Q."/>
            <person name="Gargeya S."/>
            <person name="Fitzgerald M."/>
            <person name="Haas B."/>
            <person name="Abouelleil A."/>
            <person name="Allen A.W."/>
            <person name="Alvarado L."/>
            <person name="Arachchi H.M."/>
            <person name="Berlin A.M."/>
            <person name="Chapman S.B."/>
            <person name="Gainer-Dewar J."/>
            <person name="Goldberg J."/>
            <person name="Griggs A."/>
            <person name="Gujja S."/>
            <person name="Hansen M."/>
            <person name="Howarth C."/>
            <person name="Imamovic A."/>
            <person name="Ireland A."/>
            <person name="Larimer J."/>
            <person name="McCowan C."/>
            <person name="Murphy C."/>
            <person name="Pearson M."/>
            <person name="Poon T.W."/>
            <person name="Priest M."/>
            <person name="Roberts A."/>
            <person name="Saif S."/>
            <person name="Shea T."/>
            <person name="Sisk P."/>
            <person name="Sykes S."/>
            <person name="Wortman J."/>
            <person name="Nusbaum C."/>
            <person name="Birren B."/>
        </authorList>
    </citation>
    <scope>NUCLEOTIDE SEQUENCE [LARGE SCALE GENOMIC DNA]</scope>
    <source>
        <strain evidence="2 3">Palo Alto/Uganda</strain>
    </source>
</reference>
<evidence type="ECO:0000313" key="3">
    <source>
        <dbReference type="Proteomes" id="UP000019103"/>
    </source>
</evidence>
<keyword evidence="1" id="KW-1133">Transmembrane helix</keyword>
<keyword evidence="1" id="KW-0472">Membrane</keyword>
<evidence type="ECO:0000256" key="1">
    <source>
        <dbReference type="SAM" id="Phobius"/>
    </source>
</evidence>
<feature type="transmembrane region" description="Helical" evidence="1">
    <location>
        <begin position="29"/>
        <end position="49"/>
    </location>
</feature>
<dbReference type="AlphaFoldDB" id="W4IXA4"/>
<name>W4IXA4_PLAFP</name>
<dbReference type="Proteomes" id="UP000019103">
    <property type="component" value="Unassembled WGS sequence"/>
</dbReference>
<keyword evidence="1" id="KW-0812">Transmembrane</keyword>
<dbReference type="EMBL" id="KI927383">
    <property type="protein sequence ID" value="ETW54658.1"/>
    <property type="molecule type" value="Genomic_DNA"/>
</dbReference>
<proteinExistence type="predicted"/>
<accession>W4IXA4</accession>
<gene>
    <name evidence="2" type="ORF">PFUGPA_03263</name>
</gene>
<reference evidence="2 3" key="2">
    <citation type="submission" date="2013-02" db="EMBL/GenBank/DDBJ databases">
        <title>The Genome Sequence of Plasmodium falciparum Palo Alto/Uganda.</title>
        <authorList>
            <consortium name="The Broad Institute Genome Sequencing Platform"/>
            <consortium name="The Broad Institute Genome Sequencing Center for Infectious Disease"/>
            <person name="Neafsey D."/>
            <person name="Cheeseman I."/>
            <person name="Volkman S."/>
            <person name="Adams J."/>
            <person name="Walker B."/>
            <person name="Young S.K."/>
            <person name="Zeng Q."/>
            <person name="Gargeya S."/>
            <person name="Fitzgerald M."/>
            <person name="Haas B."/>
            <person name="Abouelleil A."/>
            <person name="Alvarado L."/>
            <person name="Arachchi H.M."/>
            <person name="Berlin A.M."/>
            <person name="Chapman S.B."/>
            <person name="Dewar J."/>
            <person name="Goldberg J."/>
            <person name="Griggs A."/>
            <person name="Gujja S."/>
            <person name="Hansen M."/>
            <person name="Howarth C."/>
            <person name="Imamovic A."/>
            <person name="Larimer J."/>
            <person name="McCowan C."/>
            <person name="Murphy C."/>
            <person name="Neiman D."/>
            <person name="Pearson M."/>
            <person name="Priest M."/>
            <person name="Roberts A."/>
            <person name="Saif S."/>
            <person name="Shea T."/>
            <person name="Sisk P."/>
            <person name="Sykes S."/>
            <person name="Wortman J."/>
            <person name="Nusbaum C."/>
            <person name="Birren B."/>
        </authorList>
    </citation>
    <scope>NUCLEOTIDE SEQUENCE [LARGE SCALE GENOMIC DNA]</scope>
    <source>
        <strain evidence="2 3">Palo Alto/Uganda</strain>
    </source>
</reference>